<keyword evidence="2" id="KW-0805">Transcription regulation</keyword>
<evidence type="ECO:0000256" key="3">
    <source>
        <dbReference type="ARBA" id="ARBA00023125"/>
    </source>
</evidence>
<evidence type="ECO:0000256" key="2">
    <source>
        <dbReference type="ARBA" id="ARBA00023015"/>
    </source>
</evidence>
<accession>A0A512PFC8</accession>
<keyword evidence="1" id="KW-0678">Repressor</keyword>
<feature type="DNA-binding region" description="H-T-H motif" evidence="5">
    <location>
        <begin position="31"/>
        <end position="50"/>
    </location>
</feature>
<reference evidence="7 8" key="1">
    <citation type="submission" date="2019-07" db="EMBL/GenBank/DDBJ databases">
        <title>Whole genome shotgun sequence of Cellulomonas soli NBRC 109434.</title>
        <authorList>
            <person name="Hosoyama A."/>
            <person name="Uohara A."/>
            <person name="Ohji S."/>
            <person name="Ichikawa N."/>
        </authorList>
    </citation>
    <scope>NUCLEOTIDE SEQUENCE [LARGE SCALE GENOMIC DNA]</scope>
    <source>
        <strain evidence="7 8">NBRC 109434</strain>
    </source>
</reference>
<dbReference type="InterPro" id="IPR050109">
    <property type="entry name" value="HTH-type_TetR-like_transc_reg"/>
</dbReference>
<gene>
    <name evidence="7" type="ORF">CSO01_26290</name>
</gene>
<organism evidence="7 8">
    <name type="scientific">Cellulomonas soli</name>
    <dbReference type="NCBI Taxonomy" id="931535"/>
    <lineage>
        <taxon>Bacteria</taxon>
        <taxon>Bacillati</taxon>
        <taxon>Actinomycetota</taxon>
        <taxon>Actinomycetes</taxon>
        <taxon>Micrococcales</taxon>
        <taxon>Cellulomonadaceae</taxon>
        <taxon>Cellulomonas</taxon>
    </lineage>
</organism>
<proteinExistence type="predicted"/>
<dbReference type="PANTHER" id="PTHR30055:SF234">
    <property type="entry name" value="HTH-TYPE TRANSCRIPTIONAL REGULATOR BETI"/>
    <property type="match status" value="1"/>
</dbReference>
<dbReference type="InterPro" id="IPR039538">
    <property type="entry name" value="BetI_C"/>
</dbReference>
<dbReference type="Pfam" id="PF00440">
    <property type="entry name" value="TetR_N"/>
    <property type="match status" value="1"/>
</dbReference>
<evidence type="ECO:0000256" key="1">
    <source>
        <dbReference type="ARBA" id="ARBA00022491"/>
    </source>
</evidence>
<dbReference type="PROSITE" id="PS50977">
    <property type="entry name" value="HTH_TETR_2"/>
    <property type="match status" value="1"/>
</dbReference>
<keyword evidence="4" id="KW-0804">Transcription</keyword>
<evidence type="ECO:0000259" key="6">
    <source>
        <dbReference type="PROSITE" id="PS50977"/>
    </source>
</evidence>
<dbReference type="AlphaFoldDB" id="A0A512PFC8"/>
<dbReference type="OrthoDB" id="9816296at2"/>
<name>A0A512PFC8_9CELL</name>
<dbReference type="Pfam" id="PF13977">
    <property type="entry name" value="TetR_C_6"/>
    <property type="match status" value="1"/>
</dbReference>
<keyword evidence="8" id="KW-1185">Reference proteome</keyword>
<protein>
    <recommendedName>
        <fullName evidence="6">HTH tetR-type domain-containing protein</fullName>
    </recommendedName>
</protein>
<dbReference type="Gene3D" id="1.10.357.10">
    <property type="entry name" value="Tetracycline Repressor, domain 2"/>
    <property type="match status" value="1"/>
</dbReference>
<feature type="domain" description="HTH tetR-type" evidence="6">
    <location>
        <begin position="8"/>
        <end position="68"/>
    </location>
</feature>
<evidence type="ECO:0000256" key="5">
    <source>
        <dbReference type="PROSITE-ProRule" id="PRU00335"/>
    </source>
</evidence>
<dbReference type="InterPro" id="IPR009057">
    <property type="entry name" value="Homeodomain-like_sf"/>
</dbReference>
<evidence type="ECO:0000256" key="4">
    <source>
        <dbReference type="ARBA" id="ARBA00023163"/>
    </source>
</evidence>
<dbReference type="InterPro" id="IPR036271">
    <property type="entry name" value="Tet_transcr_reg_TetR-rel_C_sf"/>
</dbReference>
<dbReference type="InterPro" id="IPR001647">
    <property type="entry name" value="HTH_TetR"/>
</dbReference>
<dbReference type="GO" id="GO:0000976">
    <property type="term" value="F:transcription cis-regulatory region binding"/>
    <property type="evidence" value="ECO:0007669"/>
    <property type="project" value="TreeGrafter"/>
</dbReference>
<dbReference type="SUPFAM" id="SSF48498">
    <property type="entry name" value="Tetracyclin repressor-like, C-terminal domain"/>
    <property type="match status" value="1"/>
</dbReference>
<keyword evidence="3 5" id="KW-0238">DNA-binding</keyword>
<dbReference type="SUPFAM" id="SSF46689">
    <property type="entry name" value="Homeodomain-like"/>
    <property type="match status" value="1"/>
</dbReference>
<dbReference type="GO" id="GO:0003700">
    <property type="term" value="F:DNA-binding transcription factor activity"/>
    <property type="evidence" value="ECO:0007669"/>
    <property type="project" value="TreeGrafter"/>
</dbReference>
<dbReference type="Proteomes" id="UP000321798">
    <property type="component" value="Unassembled WGS sequence"/>
</dbReference>
<comment type="caution">
    <text evidence="7">The sequence shown here is derived from an EMBL/GenBank/DDBJ whole genome shotgun (WGS) entry which is preliminary data.</text>
</comment>
<dbReference type="PANTHER" id="PTHR30055">
    <property type="entry name" value="HTH-TYPE TRANSCRIPTIONAL REGULATOR RUTR"/>
    <property type="match status" value="1"/>
</dbReference>
<dbReference type="RefSeq" id="WP_146953717.1">
    <property type="nucleotide sequence ID" value="NZ_BAABBJ010000001.1"/>
</dbReference>
<dbReference type="EMBL" id="BKAL01000009">
    <property type="protein sequence ID" value="GEP69914.1"/>
    <property type="molecule type" value="Genomic_DNA"/>
</dbReference>
<sequence length="195" mass="20932">MPKIVDHAARRREITQAAADLIAEGGPSAFTMRALSARCGVANGALERYFPTKGDILVSCYDLAYSRLRAHTYEQMIGVEPGLASLRVLVRALLPVSTEIGDVARVMLAFWSELSSVPEVAARVFADSASMRDRFVAELRVAVERGEIDCSDRLDAVGYALHVFVVGSYHVAQGPEGAEDPGLQLAALDLVLGAT</sequence>
<evidence type="ECO:0000313" key="7">
    <source>
        <dbReference type="EMBL" id="GEP69914.1"/>
    </source>
</evidence>
<evidence type="ECO:0000313" key="8">
    <source>
        <dbReference type="Proteomes" id="UP000321798"/>
    </source>
</evidence>